<dbReference type="InterPro" id="IPR029787">
    <property type="entry name" value="Nucleotide_cyclase"/>
</dbReference>
<keyword evidence="4" id="KW-1185">Reference proteome</keyword>
<keyword evidence="1" id="KW-0812">Transmembrane</keyword>
<dbReference type="Proteomes" id="UP000647235">
    <property type="component" value="Unassembled WGS sequence"/>
</dbReference>
<evidence type="ECO:0000313" key="3">
    <source>
        <dbReference type="EMBL" id="MBC5664824.1"/>
    </source>
</evidence>
<dbReference type="Pfam" id="PF00990">
    <property type="entry name" value="GGDEF"/>
    <property type="match status" value="1"/>
</dbReference>
<dbReference type="RefSeq" id="WP_186855652.1">
    <property type="nucleotide sequence ID" value="NZ_JACOOY010000006.1"/>
</dbReference>
<comment type="caution">
    <text evidence="3">The sequence shown here is derived from an EMBL/GenBank/DDBJ whole genome shotgun (WGS) entry which is preliminary data.</text>
</comment>
<gene>
    <name evidence="3" type="ORF">H8S07_05975</name>
</gene>
<dbReference type="NCBIfam" id="TIGR00254">
    <property type="entry name" value="GGDEF"/>
    <property type="match status" value="1"/>
</dbReference>
<dbReference type="InterPro" id="IPR043128">
    <property type="entry name" value="Rev_trsase/Diguanyl_cyclase"/>
</dbReference>
<dbReference type="EMBL" id="JACOOY010000006">
    <property type="protein sequence ID" value="MBC5664824.1"/>
    <property type="molecule type" value="Genomic_DNA"/>
</dbReference>
<feature type="domain" description="GGDEF" evidence="2">
    <location>
        <begin position="466"/>
        <end position="598"/>
    </location>
</feature>
<name>A0ABR7EU03_9FIRM</name>
<keyword evidence="1" id="KW-0472">Membrane</keyword>
<dbReference type="CDD" id="cd01949">
    <property type="entry name" value="GGDEF"/>
    <property type="match status" value="1"/>
</dbReference>
<dbReference type="Gene3D" id="3.30.70.270">
    <property type="match status" value="1"/>
</dbReference>
<accession>A0ABR7EU03</accession>
<proteinExistence type="predicted"/>
<feature type="transmembrane region" description="Helical" evidence="1">
    <location>
        <begin position="12"/>
        <end position="30"/>
    </location>
</feature>
<dbReference type="InterPro" id="IPR050469">
    <property type="entry name" value="Diguanylate_Cyclase"/>
</dbReference>
<protein>
    <submittedName>
        <fullName evidence="3">GGDEF domain-containing protein</fullName>
    </submittedName>
</protein>
<dbReference type="PROSITE" id="PS50887">
    <property type="entry name" value="GGDEF"/>
    <property type="match status" value="1"/>
</dbReference>
<evidence type="ECO:0000256" key="1">
    <source>
        <dbReference type="SAM" id="Phobius"/>
    </source>
</evidence>
<reference evidence="3 4" key="1">
    <citation type="submission" date="2020-08" db="EMBL/GenBank/DDBJ databases">
        <title>Genome public.</title>
        <authorList>
            <person name="Liu C."/>
            <person name="Sun Q."/>
        </authorList>
    </citation>
    <scope>NUCLEOTIDE SEQUENCE [LARGE SCALE GENOMIC DNA]</scope>
    <source>
        <strain evidence="3 4">NSJ-36</strain>
    </source>
</reference>
<dbReference type="PANTHER" id="PTHR45138:SF9">
    <property type="entry name" value="DIGUANYLATE CYCLASE DGCM-RELATED"/>
    <property type="match status" value="1"/>
</dbReference>
<dbReference type="InterPro" id="IPR000160">
    <property type="entry name" value="GGDEF_dom"/>
</dbReference>
<dbReference type="SUPFAM" id="SSF55073">
    <property type="entry name" value="Nucleotide cyclase"/>
    <property type="match status" value="1"/>
</dbReference>
<dbReference type="SMART" id="SM00267">
    <property type="entry name" value="GGDEF"/>
    <property type="match status" value="1"/>
</dbReference>
<sequence length="602" mass="69464">MGFGKKQVEKRKWMKVICLIIFILISALFLEDRLLDYVNNRNIRNTSEVLLDQVAGIIERNTDDEKEMIQSLKEDYMVRAKAVAYILDANEKTEHDVPELQKIAKLMSVDEVHLFDKSGKVYSGTVPKYYGYNFSSGKQIAYFKPMLKNKKLTMCQDVTPNTSEGKKMMYAITWNDAGTRMIQVGVEPVRLLEKLKRNEIKSVVSNMPVYEGIDIYVADRKSGKIYGATDSRKIGNKLKQLKISKSRSVSRNIDGYTVGVVYDMTHLNGSNAVAMLSVMLYLLIATIILLIMIARVLRINREKEEQYAVLATMAGLNHSMYVIKLRENKIMRYGGVEIGEKNMEGRYYEDADVRLRALLENRTVEEYREAAREFIDLHTLPERMEGEKYISGDFIGTTLGWFHASFIAIQQDEEQRPVSVIFAVRSIEYEKRKEEQLLRSSTTDELTRCYNRRAYEQDIKELTTDKKFLYLTADVNGLKAVNDRLGHAAGDELLCGVAGCMKQSFEDYGKVYRIGGDEFVTILFTDEEQFGIIKQNFDSLVDNWSGDTVPHMSVSCGAVWSDERQWESVREIAKLADQRMYEKKAEHYARRKSDFQNWMYKR</sequence>
<dbReference type="PANTHER" id="PTHR45138">
    <property type="entry name" value="REGULATORY COMPONENTS OF SENSORY TRANSDUCTION SYSTEM"/>
    <property type="match status" value="1"/>
</dbReference>
<keyword evidence="1" id="KW-1133">Transmembrane helix</keyword>
<evidence type="ECO:0000313" key="4">
    <source>
        <dbReference type="Proteomes" id="UP000647235"/>
    </source>
</evidence>
<feature type="transmembrane region" description="Helical" evidence="1">
    <location>
        <begin position="272"/>
        <end position="294"/>
    </location>
</feature>
<organism evidence="3 4">
    <name type="scientific">Dorea hominis</name>
    <dbReference type="NCBI Taxonomy" id="2763040"/>
    <lineage>
        <taxon>Bacteria</taxon>
        <taxon>Bacillati</taxon>
        <taxon>Bacillota</taxon>
        <taxon>Clostridia</taxon>
        <taxon>Lachnospirales</taxon>
        <taxon>Lachnospiraceae</taxon>
        <taxon>Dorea</taxon>
    </lineage>
</organism>
<evidence type="ECO:0000259" key="2">
    <source>
        <dbReference type="PROSITE" id="PS50887"/>
    </source>
</evidence>